<keyword evidence="3" id="KW-0949">S-adenosyl-L-methionine</keyword>
<dbReference type="PROSITE" id="PS01305">
    <property type="entry name" value="MOAA_NIFB_PQQE"/>
    <property type="match status" value="1"/>
</dbReference>
<dbReference type="PANTHER" id="PTHR43273">
    <property type="entry name" value="ANAEROBIC SULFATASE-MATURATING ENZYME HOMOLOG ASLB-RELATED"/>
    <property type="match status" value="1"/>
</dbReference>
<evidence type="ECO:0000256" key="2">
    <source>
        <dbReference type="ARBA" id="ARBA00022485"/>
    </source>
</evidence>
<evidence type="ECO:0000256" key="4">
    <source>
        <dbReference type="ARBA" id="ARBA00022723"/>
    </source>
</evidence>
<dbReference type="PANTHER" id="PTHR43273:SF3">
    <property type="entry name" value="ANAEROBIC SULFATASE-MATURATING ENZYME HOMOLOG ASLB-RELATED"/>
    <property type="match status" value="1"/>
</dbReference>
<comment type="similarity">
    <text evidence="7">Belongs to the radical SAM superfamily. Anaerobic sulfatase-maturating enzyme family.</text>
</comment>
<dbReference type="PROSITE" id="PS51918">
    <property type="entry name" value="RADICAL_SAM"/>
    <property type="match status" value="1"/>
</dbReference>
<dbReference type="InterPro" id="IPR058240">
    <property type="entry name" value="rSAM_sf"/>
</dbReference>
<sequence>MKYLILKITNRCNLNCIYCYANNKNDKDMDFKTAKRSIDYLLNLDDKLKIQFTGGEPLLNFKLIEKVVKYCNKTYPNKTITYAIQTNATLLDKKLVERIKDLNLNVGVSIDGLEVNDHLRPYKDGKSSTLDTLKGIYLLNSYNIKFGITSVITSYNLPYLKDFVEYLLAVGVRSVSFDLLKPKKEDHLKLLPNLGEFKKILDELKNYPIFIKNLQKRPNRGYCYLNFGDMLFVNEYGDIYPCPTLEGFFYVGNVSEEIKLPKIECNKCYAREFLMSMWNKSDRIKKR</sequence>
<evidence type="ECO:0000259" key="8">
    <source>
        <dbReference type="PROSITE" id="PS51918"/>
    </source>
</evidence>
<keyword evidence="4" id="KW-0479">Metal-binding</keyword>
<accession>C9REH4</accession>
<dbReference type="OrthoDB" id="30736at2157"/>
<evidence type="ECO:0000256" key="6">
    <source>
        <dbReference type="ARBA" id="ARBA00023014"/>
    </source>
</evidence>
<dbReference type="eggNOG" id="arCOG00938">
    <property type="taxonomic scope" value="Archaea"/>
</dbReference>
<dbReference type="Proteomes" id="UP000002063">
    <property type="component" value="Chromosome"/>
</dbReference>
<evidence type="ECO:0000313" key="10">
    <source>
        <dbReference type="Proteomes" id="UP000002063"/>
    </source>
</evidence>
<gene>
    <name evidence="9" type="ordered locus">Metvu_0107</name>
</gene>
<evidence type="ECO:0000256" key="7">
    <source>
        <dbReference type="ARBA" id="ARBA00023601"/>
    </source>
</evidence>
<evidence type="ECO:0000256" key="1">
    <source>
        <dbReference type="ARBA" id="ARBA00001966"/>
    </source>
</evidence>
<organism evidence="9 10">
    <name type="scientific">Methanocaldococcus vulcanius (strain ATCC 700851 / DSM 12094 / M7)</name>
    <name type="common">Methanococcus vulcanius</name>
    <dbReference type="NCBI Taxonomy" id="579137"/>
    <lineage>
        <taxon>Archaea</taxon>
        <taxon>Methanobacteriati</taxon>
        <taxon>Methanobacteriota</taxon>
        <taxon>Methanomada group</taxon>
        <taxon>Methanococci</taxon>
        <taxon>Methanococcales</taxon>
        <taxon>Methanocaldococcaceae</taxon>
        <taxon>Methanocaldococcus</taxon>
    </lineage>
</organism>
<keyword evidence="10" id="KW-1185">Reference proteome</keyword>
<dbReference type="SFLD" id="SFLDG01067">
    <property type="entry name" value="SPASM/twitch_domain_containing"/>
    <property type="match status" value="1"/>
</dbReference>
<dbReference type="InterPro" id="IPR007197">
    <property type="entry name" value="rSAM"/>
</dbReference>
<evidence type="ECO:0000256" key="5">
    <source>
        <dbReference type="ARBA" id="ARBA00023004"/>
    </source>
</evidence>
<dbReference type="InterPro" id="IPR023867">
    <property type="entry name" value="Sulphatase_maturase_rSAM"/>
</dbReference>
<dbReference type="RefSeq" id="WP_012819522.1">
    <property type="nucleotide sequence ID" value="NC_013407.1"/>
</dbReference>
<feature type="domain" description="Radical SAM core" evidence="8">
    <location>
        <begin position="1"/>
        <end position="217"/>
    </location>
</feature>
<dbReference type="SUPFAM" id="SSF102114">
    <property type="entry name" value="Radical SAM enzymes"/>
    <property type="match status" value="1"/>
</dbReference>
<reference evidence="9" key="1">
    <citation type="submission" date="2009-10" db="EMBL/GenBank/DDBJ databases">
        <title>Complete sequence of chromosome of Methanocaldococcus vulcanius M7.</title>
        <authorList>
            <consortium name="US DOE Joint Genome Institute"/>
            <person name="Lucas S."/>
            <person name="Copeland A."/>
            <person name="Lapidus A."/>
            <person name="Glavina del Rio T."/>
            <person name="Dalin E."/>
            <person name="Tice H."/>
            <person name="Bruce D."/>
            <person name="Goodwin L."/>
            <person name="Pitluck S."/>
            <person name="Lcollab F.I."/>
            <person name="Brettin T."/>
            <person name="Detter J.C."/>
            <person name="Han C."/>
            <person name="Tapia R."/>
            <person name="Kuske C.R."/>
            <person name="Schmutz J."/>
            <person name="Larimer F."/>
            <person name="Land M."/>
            <person name="Hauser L."/>
            <person name="Kyrpides N."/>
            <person name="Ovchinikova G."/>
            <person name="Sieprawska-Lupa M."/>
            <person name="Whitman W.B."/>
            <person name="Woyke T."/>
        </authorList>
    </citation>
    <scope>NUCLEOTIDE SEQUENCE [LARGE SCALE GENOMIC DNA]</scope>
    <source>
        <strain evidence="9">M7</strain>
    </source>
</reference>
<dbReference type="Pfam" id="PF04055">
    <property type="entry name" value="Radical_SAM"/>
    <property type="match status" value="1"/>
</dbReference>
<dbReference type="HOGENOM" id="CLU_009273_3_2_2"/>
<dbReference type="InterPro" id="IPR013785">
    <property type="entry name" value="Aldolase_TIM"/>
</dbReference>
<proteinExistence type="inferred from homology"/>
<dbReference type="SFLD" id="SFLDG01386">
    <property type="entry name" value="main_SPASM_domain-containing"/>
    <property type="match status" value="1"/>
</dbReference>
<dbReference type="SFLD" id="SFLDG01384">
    <property type="entry name" value="thioether_bond_formation_requi"/>
    <property type="match status" value="1"/>
</dbReference>
<dbReference type="AlphaFoldDB" id="C9REH4"/>
<dbReference type="InterPro" id="IPR000385">
    <property type="entry name" value="MoaA_NifB_PqqE_Fe-S-bd_CS"/>
</dbReference>
<dbReference type="GO" id="GO:0046872">
    <property type="term" value="F:metal ion binding"/>
    <property type="evidence" value="ECO:0007669"/>
    <property type="project" value="UniProtKB-KW"/>
</dbReference>
<dbReference type="GeneID" id="8512433"/>
<comment type="cofactor">
    <cofactor evidence="1">
        <name>[4Fe-4S] cluster</name>
        <dbReference type="ChEBI" id="CHEBI:49883"/>
    </cofactor>
</comment>
<dbReference type="STRING" id="579137.Metvu_0107"/>
<protein>
    <submittedName>
        <fullName evidence="9">Radical SAM domain protein</fullName>
    </submittedName>
</protein>
<evidence type="ECO:0000256" key="3">
    <source>
        <dbReference type="ARBA" id="ARBA00022691"/>
    </source>
</evidence>
<dbReference type="CDD" id="cd01335">
    <property type="entry name" value="Radical_SAM"/>
    <property type="match status" value="1"/>
</dbReference>
<dbReference type="SFLD" id="SFLDS00029">
    <property type="entry name" value="Radical_SAM"/>
    <property type="match status" value="1"/>
</dbReference>
<dbReference type="Gene3D" id="3.20.20.70">
    <property type="entry name" value="Aldolase class I"/>
    <property type="match status" value="1"/>
</dbReference>
<name>C9REH4_METVM</name>
<keyword evidence="6" id="KW-0411">Iron-sulfur</keyword>
<dbReference type="GO" id="GO:0016491">
    <property type="term" value="F:oxidoreductase activity"/>
    <property type="evidence" value="ECO:0007669"/>
    <property type="project" value="InterPro"/>
</dbReference>
<keyword evidence="5" id="KW-0408">Iron</keyword>
<dbReference type="KEGG" id="mvu:Metvu_0107"/>
<dbReference type="EMBL" id="CP001787">
    <property type="protein sequence ID" value="ACX71976.1"/>
    <property type="molecule type" value="Genomic_DNA"/>
</dbReference>
<keyword evidence="2" id="KW-0004">4Fe-4S</keyword>
<dbReference type="GO" id="GO:0051539">
    <property type="term" value="F:4 iron, 4 sulfur cluster binding"/>
    <property type="evidence" value="ECO:0007669"/>
    <property type="project" value="UniProtKB-KW"/>
</dbReference>
<evidence type="ECO:0000313" key="9">
    <source>
        <dbReference type="EMBL" id="ACX71976.1"/>
    </source>
</evidence>